<dbReference type="PANTHER" id="PTHR43247:SF1">
    <property type="entry name" value="PHOSPHOSERINE AMINOTRANSFERASE"/>
    <property type="match status" value="1"/>
</dbReference>
<keyword evidence="11" id="KW-0963">Cytoplasm</keyword>
<evidence type="ECO:0000256" key="10">
    <source>
        <dbReference type="ARBA" id="ARBA00049007"/>
    </source>
</evidence>
<dbReference type="GO" id="GO:0008615">
    <property type="term" value="P:pyridoxine biosynthetic process"/>
    <property type="evidence" value="ECO:0007669"/>
    <property type="project" value="UniProtKB-UniRule"/>
</dbReference>
<feature type="binding site" evidence="11">
    <location>
        <begin position="235"/>
        <end position="236"/>
    </location>
    <ligand>
        <name>pyridoxal 5'-phosphate</name>
        <dbReference type="ChEBI" id="CHEBI:597326"/>
    </ligand>
</feature>
<name>A0A7W9SUK7_ARMRO</name>
<dbReference type="EMBL" id="JACHGW010000005">
    <property type="protein sequence ID" value="MBB6053122.1"/>
    <property type="molecule type" value="Genomic_DNA"/>
</dbReference>
<evidence type="ECO:0000256" key="7">
    <source>
        <dbReference type="ARBA" id="ARBA00022898"/>
    </source>
</evidence>
<comment type="catalytic activity">
    <reaction evidence="9 11">
        <text>4-(phosphooxy)-L-threonine + 2-oxoglutarate = (R)-3-hydroxy-2-oxo-4-phosphooxybutanoate + L-glutamate</text>
        <dbReference type="Rhea" id="RHEA:16573"/>
        <dbReference type="ChEBI" id="CHEBI:16810"/>
        <dbReference type="ChEBI" id="CHEBI:29985"/>
        <dbReference type="ChEBI" id="CHEBI:58452"/>
        <dbReference type="ChEBI" id="CHEBI:58538"/>
        <dbReference type="EC" id="2.6.1.52"/>
    </reaction>
</comment>
<dbReference type="InterPro" id="IPR015424">
    <property type="entry name" value="PyrdxlP-dep_Trfase"/>
</dbReference>
<comment type="pathway">
    <text evidence="11">Cofactor biosynthesis; pyridoxine 5'-phosphate biosynthesis; pyridoxine 5'-phosphate from D-erythrose 4-phosphate: step 3/5.</text>
</comment>
<evidence type="ECO:0000256" key="2">
    <source>
        <dbReference type="ARBA" id="ARBA00005099"/>
    </source>
</evidence>
<dbReference type="PIRSF" id="PIRSF000525">
    <property type="entry name" value="SerC"/>
    <property type="match status" value="1"/>
</dbReference>
<feature type="binding site" evidence="11">
    <location>
        <begin position="77"/>
        <end position="78"/>
    </location>
    <ligand>
        <name>pyridoxal 5'-phosphate</name>
        <dbReference type="ChEBI" id="CHEBI:597326"/>
    </ligand>
</feature>
<evidence type="ECO:0000259" key="12">
    <source>
        <dbReference type="Pfam" id="PF00266"/>
    </source>
</evidence>
<dbReference type="HAMAP" id="MF_00160">
    <property type="entry name" value="SerC_aminotrans_5"/>
    <property type="match status" value="1"/>
</dbReference>
<comment type="caution">
    <text evidence="13">The sequence shown here is derived from an EMBL/GenBank/DDBJ whole genome shotgun (WGS) entry which is preliminary data.</text>
</comment>
<dbReference type="InterPro" id="IPR015421">
    <property type="entry name" value="PyrdxlP-dep_Trfase_major"/>
</dbReference>
<evidence type="ECO:0000256" key="11">
    <source>
        <dbReference type="HAMAP-Rule" id="MF_00160"/>
    </source>
</evidence>
<dbReference type="UniPathway" id="UPA00135">
    <property type="reaction ID" value="UER00197"/>
</dbReference>
<evidence type="ECO:0000256" key="8">
    <source>
        <dbReference type="ARBA" id="ARBA00023299"/>
    </source>
</evidence>
<proteinExistence type="inferred from homology"/>
<gene>
    <name evidence="11" type="primary">serC</name>
    <name evidence="13" type="ORF">HNQ39_004954</name>
</gene>
<dbReference type="GO" id="GO:0030170">
    <property type="term" value="F:pyridoxal phosphate binding"/>
    <property type="evidence" value="ECO:0007669"/>
    <property type="project" value="UniProtKB-UniRule"/>
</dbReference>
<comment type="cofactor">
    <cofactor evidence="11">
        <name>pyridoxal 5'-phosphate</name>
        <dbReference type="ChEBI" id="CHEBI:597326"/>
    </cofactor>
    <text evidence="11">Binds 1 pyridoxal phosphate per subunit.</text>
</comment>
<evidence type="ECO:0000313" key="14">
    <source>
        <dbReference type="Proteomes" id="UP000520814"/>
    </source>
</evidence>
<keyword evidence="8 11" id="KW-0718">Serine biosynthesis</keyword>
<dbReference type="Gene3D" id="3.90.1150.10">
    <property type="entry name" value="Aspartate Aminotransferase, domain 1"/>
    <property type="match status" value="1"/>
</dbReference>
<evidence type="ECO:0000313" key="13">
    <source>
        <dbReference type="EMBL" id="MBB6053122.1"/>
    </source>
</evidence>
<keyword evidence="14" id="KW-1185">Reference proteome</keyword>
<dbReference type="RefSeq" id="WP_184203104.1">
    <property type="nucleotide sequence ID" value="NZ_JACHGW010000005.1"/>
</dbReference>
<comment type="subcellular location">
    <subcellularLocation>
        <location evidence="11">Cytoplasm</location>
    </subcellularLocation>
</comment>
<comment type="function">
    <text evidence="1 11">Catalyzes the reversible conversion of 3-phosphohydroxypyruvate to phosphoserine and of 3-hydroxy-2-oxo-4-phosphonooxybutanoate to phosphohydroxythreonine.</text>
</comment>
<dbReference type="EC" id="2.6.1.52" evidence="11"/>
<evidence type="ECO:0000256" key="5">
    <source>
        <dbReference type="ARBA" id="ARBA00022605"/>
    </source>
</evidence>
<evidence type="ECO:0000256" key="9">
    <source>
        <dbReference type="ARBA" id="ARBA00047630"/>
    </source>
</evidence>
<dbReference type="Proteomes" id="UP000520814">
    <property type="component" value="Unassembled WGS sequence"/>
</dbReference>
<sequence>MNRIYNFSAGPGILPVSVLEEASQAVLEFQGSGMSILELSHRGKWYDPVHAEAQELLLSTLGLSASEYTVALMGGGASTQFALLPMNFLGDGETADYVDAGEWGAKAIAEARRVGRVHIAGSSKATNYDRLPEIIPSGEASYLHLTTNNTIEGTQVFTLPETQGAPLFADASSDIFGVDRDYSQLDLIYAGAQKNAGPAGVTFVILRKSLLAVAQKNLPPMFSYQVQCDKQSLYNTPPVFPIYVLGLTLKWIAAEGGVKAVAARNQQKAALIYDALDAAPSVFTPCVAVKEHRSWMNLTFKLATPELEKAFLTEAQALGMDGLPGHRNVGGLRASIYNAFPVEGCQALAALIQDFAARKG</sequence>
<evidence type="ECO:0000256" key="4">
    <source>
        <dbReference type="ARBA" id="ARBA00022576"/>
    </source>
</evidence>
<protein>
    <recommendedName>
        <fullName evidence="11">Phosphoserine aminotransferase</fullName>
        <ecNumber evidence="11">2.6.1.52</ecNumber>
    </recommendedName>
    <alternativeName>
        <fullName evidence="11">Phosphohydroxythreonine aminotransferase</fullName>
        <shortName evidence="11">PSAT</shortName>
    </alternativeName>
</protein>
<keyword evidence="7 11" id="KW-0663">Pyridoxal phosphate</keyword>
<evidence type="ECO:0000256" key="1">
    <source>
        <dbReference type="ARBA" id="ARBA00003483"/>
    </source>
</evidence>
<keyword evidence="4 11" id="KW-0032">Aminotransferase</keyword>
<comment type="similarity">
    <text evidence="3 11">Belongs to the class-V pyridoxal-phosphate-dependent aminotransferase family. SerC subfamily.</text>
</comment>
<evidence type="ECO:0000256" key="6">
    <source>
        <dbReference type="ARBA" id="ARBA00022679"/>
    </source>
</evidence>
<dbReference type="SUPFAM" id="SSF53383">
    <property type="entry name" value="PLP-dependent transferases"/>
    <property type="match status" value="1"/>
</dbReference>
<comment type="subunit">
    <text evidence="11">Homodimer.</text>
</comment>
<comment type="pathway">
    <text evidence="2 11">Amino-acid biosynthesis; L-serine biosynthesis; L-serine from 3-phospho-D-glycerate: step 2/3.</text>
</comment>
<feature type="binding site" evidence="11">
    <location>
        <position position="42"/>
    </location>
    <ligand>
        <name>L-glutamate</name>
        <dbReference type="ChEBI" id="CHEBI:29985"/>
    </ligand>
</feature>
<dbReference type="Pfam" id="PF00266">
    <property type="entry name" value="Aminotran_5"/>
    <property type="match status" value="1"/>
</dbReference>
<dbReference type="FunFam" id="3.90.1150.10:FF:000006">
    <property type="entry name" value="Phosphoserine aminotransferase"/>
    <property type="match status" value="1"/>
</dbReference>
<feature type="modified residue" description="N6-(pyridoxal phosphate)lysine" evidence="11">
    <location>
        <position position="194"/>
    </location>
</feature>
<dbReference type="Gene3D" id="3.40.640.10">
    <property type="entry name" value="Type I PLP-dependent aspartate aminotransferase-like (Major domain)"/>
    <property type="match status" value="1"/>
</dbReference>
<feature type="binding site" evidence="11">
    <location>
        <position position="193"/>
    </location>
    <ligand>
        <name>pyridoxal 5'-phosphate</name>
        <dbReference type="ChEBI" id="CHEBI:597326"/>
    </ligand>
</feature>
<comment type="caution">
    <text evidence="11">Lacks conserved residue(s) required for the propagation of feature annotation.</text>
</comment>
<feature type="binding site" evidence="11">
    <location>
        <position position="150"/>
    </location>
    <ligand>
        <name>pyridoxal 5'-phosphate</name>
        <dbReference type="ChEBI" id="CHEBI:597326"/>
    </ligand>
</feature>
<dbReference type="InterPro" id="IPR020578">
    <property type="entry name" value="Aminotrans_V_PyrdxlP_BS"/>
</dbReference>
<dbReference type="GO" id="GO:0005737">
    <property type="term" value="C:cytoplasm"/>
    <property type="evidence" value="ECO:0007669"/>
    <property type="project" value="UniProtKB-SubCell"/>
</dbReference>
<keyword evidence="11" id="KW-0664">Pyridoxine biosynthesis</keyword>
<evidence type="ECO:0000256" key="3">
    <source>
        <dbReference type="ARBA" id="ARBA00006904"/>
    </source>
</evidence>
<dbReference type="PANTHER" id="PTHR43247">
    <property type="entry name" value="PHOSPHOSERINE AMINOTRANSFERASE"/>
    <property type="match status" value="1"/>
</dbReference>
<dbReference type="GO" id="GO:0006564">
    <property type="term" value="P:L-serine biosynthetic process"/>
    <property type="evidence" value="ECO:0007669"/>
    <property type="project" value="UniProtKB-UniRule"/>
</dbReference>
<keyword evidence="5 11" id="KW-0028">Amino-acid biosynthesis</keyword>
<keyword evidence="6 11" id="KW-0808">Transferase</keyword>
<dbReference type="NCBIfam" id="NF003764">
    <property type="entry name" value="PRK05355.1"/>
    <property type="match status" value="1"/>
</dbReference>
<comment type="catalytic activity">
    <reaction evidence="10 11">
        <text>O-phospho-L-serine + 2-oxoglutarate = 3-phosphooxypyruvate + L-glutamate</text>
        <dbReference type="Rhea" id="RHEA:14329"/>
        <dbReference type="ChEBI" id="CHEBI:16810"/>
        <dbReference type="ChEBI" id="CHEBI:18110"/>
        <dbReference type="ChEBI" id="CHEBI:29985"/>
        <dbReference type="ChEBI" id="CHEBI:57524"/>
        <dbReference type="EC" id="2.6.1.52"/>
    </reaction>
</comment>
<dbReference type="PROSITE" id="PS00595">
    <property type="entry name" value="AA_TRANSFER_CLASS_5"/>
    <property type="match status" value="1"/>
</dbReference>
<dbReference type="FunFam" id="3.40.640.10:FF:000010">
    <property type="entry name" value="Phosphoserine aminotransferase"/>
    <property type="match status" value="1"/>
</dbReference>
<dbReference type="UniPathway" id="UPA00244">
    <property type="reaction ID" value="UER00311"/>
</dbReference>
<dbReference type="InterPro" id="IPR022278">
    <property type="entry name" value="Pser_aminoTfrase"/>
</dbReference>
<dbReference type="AlphaFoldDB" id="A0A7W9SUK7"/>
<feature type="binding site" evidence="11">
    <location>
        <position position="170"/>
    </location>
    <ligand>
        <name>pyridoxal 5'-phosphate</name>
        <dbReference type="ChEBI" id="CHEBI:597326"/>
    </ligand>
</feature>
<dbReference type="GO" id="GO:0004648">
    <property type="term" value="F:O-phospho-L-serine:2-oxoglutarate aminotransferase activity"/>
    <property type="evidence" value="ECO:0007669"/>
    <property type="project" value="UniProtKB-UniRule"/>
</dbReference>
<feature type="domain" description="Aminotransferase class V" evidence="12">
    <location>
        <begin position="4"/>
        <end position="348"/>
    </location>
</feature>
<dbReference type="InterPro" id="IPR015422">
    <property type="entry name" value="PyrdxlP-dep_Trfase_small"/>
</dbReference>
<reference evidence="13 14" key="1">
    <citation type="submission" date="2020-08" db="EMBL/GenBank/DDBJ databases">
        <title>Genomic Encyclopedia of Type Strains, Phase IV (KMG-IV): sequencing the most valuable type-strain genomes for metagenomic binning, comparative biology and taxonomic classification.</title>
        <authorList>
            <person name="Goeker M."/>
        </authorList>
    </citation>
    <scope>NUCLEOTIDE SEQUENCE [LARGE SCALE GENOMIC DNA]</scope>
    <source>
        <strain evidence="13 14">DSM 23562</strain>
    </source>
</reference>
<organism evidence="13 14">
    <name type="scientific">Armatimonas rosea</name>
    <dbReference type="NCBI Taxonomy" id="685828"/>
    <lineage>
        <taxon>Bacteria</taxon>
        <taxon>Bacillati</taxon>
        <taxon>Armatimonadota</taxon>
        <taxon>Armatimonadia</taxon>
        <taxon>Armatimonadales</taxon>
        <taxon>Armatimonadaceae</taxon>
        <taxon>Armatimonas</taxon>
    </lineage>
</organism>
<feature type="binding site" evidence="11">
    <location>
        <position position="103"/>
    </location>
    <ligand>
        <name>pyridoxal 5'-phosphate</name>
        <dbReference type="ChEBI" id="CHEBI:597326"/>
    </ligand>
</feature>
<accession>A0A7W9SUK7</accession>
<dbReference type="InterPro" id="IPR000192">
    <property type="entry name" value="Aminotrans_V_dom"/>
</dbReference>